<reference evidence="2" key="1">
    <citation type="submission" date="2023-06" db="EMBL/GenBank/DDBJ databases">
        <title>Survivors Of The Sea: Transcriptome response of Skeletonema marinoi to long-term dormancy.</title>
        <authorList>
            <person name="Pinder M.I.M."/>
            <person name="Kourtchenko O."/>
            <person name="Robertson E.K."/>
            <person name="Larsson T."/>
            <person name="Maumus F."/>
            <person name="Osuna-Cruz C.M."/>
            <person name="Vancaester E."/>
            <person name="Stenow R."/>
            <person name="Vandepoele K."/>
            <person name="Ploug H."/>
            <person name="Bruchert V."/>
            <person name="Godhe A."/>
            <person name="Topel M."/>
        </authorList>
    </citation>
    <scope>NUCLEOTIDE SEQUENCE</scope>
    <source>
        <strain evidence="2">R05AC</strain>
    </source>
</reference>
<feature type="region of interest" description="Disordered" evidence="1">
    <location>
        <begin position="1"/>
        <end position="76"/>
    </location>
</feature>
<proteinExistence type="predicted"/>
<dbReference type="EMBL" id="JATAAI010000022">
    <property type="protein sequence ID" value="KAK1738005.1"/>
    <property type="molecule type" value="Genomic_DNA"/>
</dbReference>
<dbReference type="AlphaFoldDB" id="A0AAD8Y3B4"/>
<evidence type="ECO:0000313" key="3">
    <source>
        <dbReference type="Proteomes" id="UP001224775"/>
    </source>
</evidence>
<dbReference type="Proteomes" id="UP001224775">
    <property type="component" value="Unassembled WGS sequence"/>
</dbReference>
<feature type="compositionally biased region" description="Basic and acidic residues" evidence="1">
    <location>
        <begin position="89"/>
        <end position="98"/>
    </location>
</feature>
<feature type="region of interest" description="Disordered" evidence="1">
    <location>
        <begin position="89"/>
        <end position="152"/>
    </location>
</feature>
<evidence type="ECO:0000313" key="2">
    <source>
        <dbReference type="EMBL" id="KAK1738005.1"/>
    </source>
</evidence>
<name>A0AAD8Y3B4_9STRA</name>
<feature type="compositionally biased region" description="Basic and acidic residues" evidence="1">
    <location>
        <begin position="15"/>
        <end position="25"/>
    </location>
</feature>
<evidence type="ECO:0000256" key="1">
    <source>
        <dbReference type="SAM" id="MobiDB-lite"/>
    </source>
</evidence>
<feature type="compositionally biased region" description="Polar residues" evidence="1">
    <location>
        <begin position="46"/>
        <end position="58"/>
    </location>
</feature>
<protein>
    <submittedName>
        <fullName evidence="2">Uncharacterized protein</fullName>
    </submittedName>
</protein>
<accession>A0AAD8Y3B4</accession>
<feature type="compositionally biased region" description="Low complexity" evidence="1">
    <location>
        <begin position="59"/>
        <end position="76"/>
    </location>
</feature>
<keyword evidence="3" id="KW-1185">Reference proteome</keyword>
<comment type="caution">
    <text evidence="2">The sequence shown here is derived from an EMBL/GenBank/DDBJ whole genome shotgun (WGS) entry which is preliminary data.</text>
</comment>
<sequence length="243" mass="26975">MVDSKGNIDASGPKRRLDLGTKPKDFVNPYKNKKPIENPYSKKPKSTSNHPQEVTTRPSSIASVAGSTAASSATASIITPETGIEKFFVKDRKDDGKKPSSAKRTLVSPRRSGDVSADTGADDIEDLYYHSDDSNTQSKKSPGSDYHPDHIHGIIDYHHRGEVSLTTGQKNAYRFIRDHFNIPRDIELDSKFGPWSGICFEERILRAYTLDQLMPKKVDGSSLKVCTYCGEEGHKRDGCMKLI</sequence>
<organism evidence="2 3">
    <name type="scientific">Skeletonema marinoi</name>
    <dbReference type="NCBI Taxonomy" id="267567"/>
    <lineage>
        <taxon>Eukaryota</taxon>
        <taxon>Sar</taxon>
        <taxon>Stramenopiles</taxon>
        <taxon>Ochrophyta</taxon>
        <taxon>Bacillariophyta</taxon>
        <taxon>Coscinodiscophyceae</taxon>
        <taxon>Thalassiosirophycidae</taxon>
        <taxon>Thalassiosirales</taxon>
        <taxon>Skeletonemataceae</taxon>
        <taxon>Skeletonema</taxon>
        <taxon>Skeletonema marinoi-dohrnii complex</taxon>
    </lineage>
</organism>
<gene>
    <name evidence="2" type="ORF">QTG54_011299</name>
</gene>